<evidence type="ECO:0000256" key="1">
    <source>
        <dbReference type="ARBA" id="ARBA00023002"/>
    </source>
</evidence>
<dbReference type="AlphaFoldDB" id="A0A8K0JJZ1"/>
<comment type="caution">
    <text evidence="3">The sequence shown here is derived from an EMBL/GenBank/DDBJ whole genome shotgun (WGS) entry which is preliminary data.</text>
</comment>
<protein>
    <recommendedName>
        <fullName evidence="5">Aldehyde dehydrogenase domain-containing protein</fullName>
    </recommendedName>
</protein>
<sequence>MVDTKPEEQSVERAISRARGAITDGRVENWAFKHKQLASLFSALQRLGPAMSASVETDAKHDTFDRSTRELYCCLETIIEIDQALPKRFEPVLPRKWSQKSVGLDVREKHQGLGVIAIVPTWNHPFSSWIVPLATAIADGNATIILFSESLYPTMGGLLTTLSQTMDQEAYQFLAYPNGFKAGDSKLDVAAVIESDWVLQKTIKRGATFSTRRSMLRPNAIIIDQTIMPSRWSANDKDMSRGARDVLRQVVDAIVQASAHSSSSANPSSSAPTFVLVHENIAEGFFQAIQGANAGTRHFKRIQEDVMEHRELLEGASPGELDFLPVFSVSSFDYALDFVQDEVPAGVATYVFSNASFGEYAFKALSSIPYVFVNQLPERFLVMGPYIDREAFALKSRRTFFPQGQAVVKDDHHNVQLEISRLALKPLKQVPGHRIDFFGGSFLFTAGLTLSTIVGALGYGAFITGTKLYGRYGPMGIGRF</sequence>
<keyword evidence="2" id="KW-1133">Transmembrane helix</keyword>
<evidence type="ECO:0008006" key="5">
    <source>
        <dbReference type="Google" id="ProtNLM"/>
    </source>
</evidence>
<dbReference type="PANTHER" id="PTHR43570">
    <property type="entry name" value="ALDEHYDE DEHYDROGENASE"/>
    <property type="match status" value="1"/>
</dbReference>
<dbReference type="InterPro" id="IPR012394">
    <property type="entry name" value="Aldehyde_DH_NAD(P)"/>
</dbReference>
<proteinExistence type="predicted"/>
<feature type="transmembrane region" description="Helical" evidence="2">
    <location>
        <begin position="437"/>
        <end position="462"/>
    </location>
</feature>
<dbReference type="Proteomes" id="UP000812966">
    <property type="component" value="Unassembled WGS sequence"/>
</dbReference>
<reference evidence="3" key="1">
    <citation type="submission" date="2020-04" db="EMBL/GenBank/DDBJ databases">
        <title>Analysis of mating type loci in Filobasidium floriforme.</title>
        <authorList>
            <person name="Nowrousian M."/>
        </authorList>
    </citation>
    <scope>NUCLEOTIDE SEQUENCE</scope>
    <source>
        <strain evidence="3">CBS 6242</strain>
    </source>
</reference>
<gene>
    <name evidence="3" type="ORF">FFLO_03890</name>
</gene>
<keyword evidence="1" id="KW-0560">Oxidoreductase</keyword>
<dbReference type="OrthoDB" id="5596991at2759"/>
<dbReference type="SUPFAM" id="SSF53720">
    <property type="entry name" value="ALDH-like"/>
    <property type="match status" value="1"/>
</dbReference>
<name>A0A8K0JJZ1_9TREE</name>
<dbReference type="GO" id="GO:0004029">
    <property type="term" value="F:aldehyde dehydrogenase (NAD+) activity"/>
    <property type="evidence" value="ECO:0007669"/>
    <property type="project" value="TreeGrafter"/>
</dbReference>
<dbReference type="GO" id="GO:0005737">
    <property type="term" value="C:cytoplasm"/>
    <property type="evidence" value="ECO:0007669"/>
    <property type="project" value="TreeGrafter"/>
</dbReference>
<dbReference type="InterPro" id="IPR016161">
    <property type="entry name" value="Ald_DH/histidinol_DH"/>
</dbReference>
<accession>A0A8K0JJZ1</accession>
<evidence type="ECO:0000256" key="2">
    <source>
        <dbReference type="SAM" id="Phobius"/>
    </source>
</evidence>
<keyword evidence="2" id="KW-0472">Membrane</keyword>
<evidence type="ECO:0000313" key="3">
    <source>
        <dbReference type="EMBL" id="KAG7532082.1"/>
    </source>
</evidence>
<organism evidence="3 4">
    <name type="scientific">Filobasidium floriforme</name>
    <dbReference type="NCBI Taxonomy" id="5210"/>
    <lineage>
        <taxon>Eukaryota</taxon>
        <taxon>Fungi</taxon>
        <taxon>Dikarya</taxon>
        <taxon>Basidiomycota</taxon>
        <taxon>Agaricomycotina</taxon>
        <taxon>Tremellomycetes</taxon>
        <taxon>Filobasidiales</taxon>
        <taxon>Filobasidiaceae</taxon>
        <taxon>Filobasidium</taxon>
    </lineage>
</organism>
<keyword evidence="4" id="KW-1185">Reference proteome</keyword>
<dbReference type="EMBL" id="JABELV010000075">
    <property type="protein sequence ID" value="KAG7532082.1"/>
    <property type="molecule type" value="Genomic_DNA"/>
</dbReference>
<dbReference type="PANTHER" id="PTHR43570:SF16">
    <property type="entry name" value="ALDEHYDE DEHYDROGENASE TYPE III, ISOFORM Q"/>
    <property type="match status" value="1"/>
</dbReference>
<dbReference type="Gene3D" id="3.40.605.10">
    <property type="entry name" value="Aldehyde Dehydrogenase, Chain A, domain 1"/>
    <property type="match status" value="1"/>
</dbReference>
<keyword evidence="2" id="KW-0812">Transmembrane</keyword>
<dbReference type="GO" id="GO:0006081">
    <property type="term" value="P:aldehyde metabolic process"/>
    <property type="evidence" value="ECO:0007669"/>
    <property type="project" value="InterPro"/>
</dbReference>
<evidence type="ECO:0000313" key="4">
    <source>
        <dbReference type="Proteomes" id="UP000812966"/>
    </source>
</evidence>
<dbReference type="InterPro" id="IPR016162">
    <property type="entry name" value="Ald_DH_N"/>
</dbReference>